<evidence type="ECO:0000313" key="8">
    <source>
        <dbReference type="Proteomes" id="UP000185657"/>
    </source>
</evidence>
<dbReference type="Proteomes" id="UP000185680">
    <property type="component" value="Chromosome"/>
</dbReference>
<evidence type="ECO:0000256" key="5">
    <source>
        <dbReference type="SAM" id="Phobius"/>
    </source>
</evidence>
<evidence type="ECO:0000313" key="7">
    <source>
        <dbReference type="EMBL" id="OAD42436.1"/>
    </source>
</evidence>
<dbReference type="OrthoDB" id="9810601at2"/>
<sequence length="161" mass="16833">MSWVDVALLAVLGISILLGLWRGLVYEVLSVAGWVIAFFAAQRYAGAVAEVLPMDQFAPALRLAAGFALVFIATAFACGIVSWLVKKMVASVGLRPVDRILGGVFGIARGLLILLGLTVVVSMTPLHAEPAWQSSPVAAGLAHGLEAIKPVLPAAMGQYLP</sequence>
<feature type="transmembrane region" description="Helical" evidence="5">
    <location>
        <begin position="31"/>
        <end position="52"/>
    </location>
</feature>
<dbReference type="InterPro" id="IPR003825">
    <property type="entry name" value="Colicin-V_CvpA"/>
</dbReference>
<dbReference type="PANTHER" id="PTHR36926:SF1">
    <property type="entry name" value="COLICIN V PRODUCTION PROTEIN"/>
    <property type="match status" value="1"/>
</dbReference>
<dbReference type="KEGG" id="hyl:LPB072_05465"/>
<evidence type="ECO:0000256" key="2">
    <source>
        <dbReference type="ARBA" id="ARBA00022692"/>
    </source>
</evidence>
<dbReference type="EMBL" id="LVWD01000008">
    <property type="protein sequence ID" value="OAD42436.1"/>
    <property type="molecule type" value="Genomic_DNA"/>
</dbReference>
<organism evidence="6 9">
    <name type="scientific">Hydrogenophaga crassostreae</name>
    <dbReference type="NCBI Taxonomy" id="1763535"/>
    <lineage>
        <taxon>Bacteria</taxon>
        <taxon>Pseudomonadati</taxon>
        <taxon>Pseudomonadota</taxon>
        <taxon>Betaproteobacteria</taxon>
        <taxon>Burkholderiales</taxon>
        <taxon>Comamonadaceae</taxon>
        <taxon>Hydrogenophaga</taxon>
    </lineage>
</organism>
<dbReference type="STRING" id="1763535.LPB072_05465"/>
<accession>A0A167IAQ1</accession>
<evidence type="ECO:0000256" key="1">
    <source>
        <dbReference type="ARBA" id="ARBA00004141"/>
    </source>
</evidence>
<feature type="transmembrane region" description="Helical" evidence="5">
    <location>
        <begin position="106"/>
        <end position="126"/>
    </location>
</feature>
<feature type="transmembrane region" description="Helical" evidence="5">
    <location>
        <begin position="6"/>
        <end position="24"/>
    </location>
</feature>
<keyword evidence="8" id="KW-1185">Reference proteome</keyword>
<evidence type="ECO:0000313" key="9">
    <source>
        <dbReference type="Proteomes" id="UP000185680"/>
    </source>
</evidence>
<dbReference type="Proteomes" id="UP000185657">
    <property type="component" value="Unassembled WGS sequence"/>
</dbReference>
<evidence type="ECO:0000256" key="3">
    <source>
        <dbReference type="ARBA" id="ARBA00022989"/>
    </source>
</evidence>
<evidence type="ECO:0000256" key="4">
    <source>
        <dbReference type="ARBA" id="ARBA00023136"/>
    </source>
</evidence>
<dbReference type="PANTHER" id="PTHR36926">
    <property type="entry name" value="COLICIN V PRODUCTION PROTEIN"/>
    <property type="match status" value="1"/>
</dbReference>
<dbReference type="Pfam" id="PF02674">
    <property type="entry name" value="Colicin_V"/>
    <property type="match status" value="1"/>
</dbReference>
<dbReference type="EMBL" id="CP017476">
    <property type="protein sequence ID" value="AOW12385.1"/>
    <property type="molecule type" value="Genomic_DNA"/>
</dbReference>
<protein>
    <submittedName>
        <fullName evidence="6">Colicin V synthesis protein</fullName>
    </submittedName>
</protein>
<dbReference type="GO" id="GO:0016020">
    <property type="term" value="C:membrane"/>
    <property type="evidence" value="ECO:0007669"/>
    <property type="project" value="UniProtKB-SubCell"/>
</dbReference>
<keyword evidence="2 5" id="KW-0812">Transmembrane</keyword>
<name>A0A167IAQ1_9BURK</name>
<gene>
    <name evidence="6" type="ORF">LPB072_05465</name>
    <name evidence="7" type="ORF">LPB72_08045</name>
</gene>
<comment type="subcellular location">
    <subcellularLocation>
        <location evidence="1">Membrane</location>
        <topology evidence="1">Multi-pass membrane protein</topology>
    </subcellularLocation>
</comment>
<proteinExistence type="predicted"/>
<dbReference type="RefSeq" id="WP_066088530.1">
    <property type="nucleotide sequence ID" value="NZ_CP017476.1"/>
</dbReference>
<dbReference type="GO" id="GO:0009403">
    <property type="term" value="P:toxin biosynthetic process"/>
    <property type="evidence" value="ECO:0007669"/>
    <property type="project" value="InterPro"/>
</dbReference>
<keyword evidence="3 5" id="KW-1133">Transmembrane helix</keyword>
<reference evidence="6 9" key="2">
    <citation type="submission" date="2016-10" db="EMBL/GenBank/DDBJ databases">
        <title>Hydorgenophaga sp. LPB0072 isolated from gastropod.</title>
        <authorList>
            <person name="Kim E."/>
            <person name="Yi H."/>
        </authorList>
    </citation>
    <scope>NUCLEOTIDE SEQUENCE [LARGE SCALE GENOMIC DNA]</scope>
    <source>
        <strain evidence="6 9">LPB0072</strain>
    </source>
</reference>
<dbReference type="AlphaFoldDB" id="A0A167IAQ1"/>
<reference evidence="7 8" key="1">
    <citation type="submission" date="2016-02" db="EMBL/GenBank/DDBJ databases">
        <title>Draft genome sequence of Hydrogenophaga sp. LPB0072.</title>
        <authorList>
            <person name="Shin S.-K."/>
            <person name="Yi H."/>
        </authorList>
    </citation>
    <scope>NUCLEOTIDE SEQUENCE [LARGE SCALE GENOMIC DNA]</scope>
    <source>
        <strain evidence="7 8">LPB0072</strain>
    </source>
</reference>
<dbReference type="InterPro" id="IPR052719">
    <property type="entry name" value="CvpA-like"/>
</dbReference>
<feature type="transmembrane region" description="Helical" evidence="5">
    <location>
        <begin position="64"/>
        <end position="85"/>
    </location>
</feature>
<keyword evidence="4 5" id="KW-0472">Membrane</keyword>
<evidence type="ECO:0000313" key="6">
    <source>
        <dbReference type="EMBL" id="AOW12385.1"/>
    </source>
</evidence>